<dbReference type="Proteomes" id="UP000249123">
    <property type="component" value="Unassembled WGS sequence"/>
</dbReference>
<protein>
    <submittedName>
        <fullName evidence="1">Uncharacterized protein</fullName>
    </submittedName>
</protein>
<dbReference type="OrthoDB" id="9804309at2"/>
<dbReference type="STRING" id="1280941.HY2_08435"/>
<dbReference type="EMBL" id="AWFB01000006">
    <property type="protein sequence ID" value="RAN35204.1"/>
    <property type="molecule type" value="Genomic_DNA"/>
</dbReference>
<name>A0A062TWM1_9PROT</name>
<organism evidence="1 2">
    <name type="scientific">Hyphomonas pacifica</name>
    <dbReference type="NCBI Taxonomy" id="1280941"/>
    <lineage>
        <taxon>Bacteria</taxon>
        <taxon>Pseudomonadati</taxon>
        <taxon>Pseudomonadota</taxon>
        <taxon>Alphaproteobacteria</taxon>
        <taxon>Hyphomonadales</taxon>
        <taxon>Hyphomonadaceae</taxon>
        <taxon>Hyphomonas</taxon>
    </lineage>
</organism>
<gene>
    <name evidence="1" type="ORF">HY3_09035</name>
</gene>
<evidence type="ECO:0000313" key="1">
    <source>
        <dbReference type="EMBL" id="RAN35204.1"/>
    </source>
</evidence>
<dbReference type="RefSeq" id="WP_155836537.1">
    <property type="nucleotide sequence ID" value="NZ_AWFA01000005.1"/>
</dbReference>
<accession>A0A062TWM1</accession>
<keyword evidence="2" id="KW-1185">Reference proteome</keyword>
<proteinExistence type="predicted"/>
<comment type="caution">
    <text evidence="1">The sequence shown here is derived from an EMBL/GenBank/DDBJ whole genome shotgun (WGS) entry which is preliminary data.</text>
</comment>
<sequence length="53" mass="5844">MSKLFTFRPIGTVSSTCETSIDDDWEVIPVYISLDPEQFGGEALIGLDAFFAL</sequence>
<reference evidence="1 2" key="1">
    <citation type="submission" date="2013-04" db="EMBL/GenBank/DDBJ databases">
        <title>Hyphomonas sp. T24B3 Genome Sequencing.</title>
        <authorList>
            <person name="Lai Q."/>
            <person name="Shao Z."/>
        </authorList>
    </citation>
    <scope>NUCLEOTIDE SEQUENCE [LARGE SCALE GENOMIC DNA]</scope>
    <source>
        <strain evidence="1 2">T24B3</strain>
    </source>
</reference>
<dbReference type="AlphaFoldDB" id="A0A062TWM1"/>
<evidence type="ECO:0000313" key="2">
    <source>
        <dbReference type="Proteomes" id="UP000249123"/>
    </source>
</evidence>